<evidence type="ECO:0000313" key="6">
    <source>
        <dbReference type="EMBL" id="KAF4622547.1"/>
    </source>
</evidence>
<evidence type="ECO:0000256" key="2">
    <source>
        <dbReference type="ARBA" id="ARBA00023242"/>
    </source>
</evidence>
<name>A0A8H4R3F4_9AGAR</name>
<evidence type="ECO:0000256" key="3">
    <source>
        <dbReference type="PROSITE-ProRule" id="PRU00267"/>
    </source>
</evidence>
<dbReference type="PANTHER" id="PTHR45789:SF2">
    <property type="entry name" value="FI18025P1"/>
    <property type="match status" value="1"/>
</dbReference>
<sequence length="261" mass="29188">MPRSRTSKATAKVTPTAASKPRRNKKSPNYVPRPPNSFILFRAHMRKQLPPVSPGRPPRTLQEESRLIGAMWHAASKDVRQEYVSLQEQAKENHRLRHPDYKFSPRTSTVDHENERVHQRVGSSSSASGAASSWLAAGELCKQPCPDLAYLADGVGLQSIEPSHHFLNCHVEQENRFLYCGEYTPDTLILDAGCQVQATVYSDQPTSLNPLWTHAPYSAPTLPQVSYPSFEHHNHSSSFVQGHQPLLGFFPLDLSMQQSLG</sequence>
<dbReference type="GO" id="GO:0005634">
    <property type="term" value="C:nucleus"/>
    <property type="evidence" value="ECO:0007669"/>
    <property type="project" value="UniProtKB-UniRule"/>
</dbReference>
<dbReference type="Proteomes" id="UP000521872">
    <property type="component" value="Unassembled WGS sequence"/>
</dbReference>
<dbReference type="CDD" id="cd01389">
    <property type="entry name" value="HMG-box_ROX1-like"/>
    <property type="match status" value="1"/>
</dbReference>
<reference evidence="6 7" key="1">
    <citation type="submission" date="2019-12" db="EMBL/GenBank/DDBJ databases">
        <authorList>
            <person name="Floudas D."/>
            <person name="Bentzer J."/>
            <person name="Ahren D."/>
            <person name="Johansson T."/>
            <person name="Persson P."/>
            <person name="Tunlid A."/>
        </authorList>
    </citation>
    <scope>NUCLEOTIDE SEQUENCE [LARGE SCALE GENOMIC DNA]</scope>
    <source>
        <strain evidence="6 7">CBS 102.39</strain>
    </source>
</reference>
<feature type="domain" description="HMG box" evidence="5">
    <location>
        <begin position="31"/>
        <end position="102"/>
    </location>
</feature>
<evidence type="ECO:0000259" key="5">
    <source>
        <dbReference type="PROSITE" id="PS50118"/>
    </source>
</evidence>
<dbReference type="GO" id="GO:0000981">
    <property type="term" value="F:DNA-binding transcription factor activity, RNA polymerase II-specific"/>
    <property type="evidence" value="ECO:0007669"/>
    <property type="project" value="TreeGrafter"/>
</dbReference>
<dbReference type="EMBL" id="JAACJL010000002">
    <property type="protein sequence ID" value="KAF4622547.1"/>
    <property type="molecule type" value="Genomic_DNA"/>
</dbReference>
<dbReference type="SMART" id="SM00398">
    <property type="entry name" value="HMG"/>
    <property type="match status" value="1"/>
</dbReference>
<gene>
    <name evidence="6" type="ORF">D9613_008974</name>
</gene>
<evidence type="ECO:0000313" key="7">
    <source>
        <dbReference type="Proteomes" id="UP000521872"/>
    </source>
</evidence>
<feature type="DNA-binding region" description="HMG box" evidence="3">
    <location>
        <begin position="31"/>
        <end position="102"/>
    </location>
</feature>
<evidence type="ECO:0000256" key="4">
    <source>
        <dbReference type="SAM" id="MobiDB-lite"/>
    </source>
</evidence>
<keyword evidence="2 3" id="KW-0539">Nucleus</keyword>
<dbReference type="PANTHER" id="PTHR45789">
    <property type="entry name" value="FI18025P1"/>
    <property type="match status" value="1"/>
</dbReference>
<feature type="region of interest" description="Disordered" evidence="4">
    <location>
        <begin position="1"/>
        <end position="36"/>
    </location>
</feature>
<comment type="caution">
    <text evidence="6">The sequence shown here is derived from an EMBL/GenBank/DDBJ whole genome shotgun (WGS) entry which is preliminary data.</text>
</comment>
<dbReference type="Gene3D" id="1.10.30.10">
    <property type="entry name" value="High mobility group box domain"/>
    <property type="match status" value="1"/>
</dbReference>
<dbReference type="PROSITE" id="PS50118">
    <property type="entry name" value="HMG_BOX_2"/>
    <property type="match status" value="1"/>
</dbReference>
<dbReference type="SUPFAM" id="SSF47095">
    <property type="entry name" value="HMG-box"/>
    <property type="match status" value="1"/>
</dbReference>
<dbReference type="Pfam" id="PF00505">
    <property type="entry name" value="HMG_box"/>
    <property type="match status" value="1"/>
</dbReference>
<dbReference type="InterPro" id="IPR036910">
    <property type="entry name" value="HMG_box_dom_sf"/>
</dbReference>
<dbReference type="AlphaFoldDB" id="A0A8H4R3F4"/>
<accession>A0A8H4R3F4</accession>
<dbReference type="InterPro" id="IPR009071">
    <property type="entry name" value="HMG_box_dom"/>
</dbReference>
<proteinExistence type="predicted"/>
<dbReference type="InterPro" id="IPR051356">
    <property type="entry name" value="SOX/SOX-like_TF"/>
</dbReference>
<dbReference type="GO" id="GO:0000978">
    <property type="term" value="F:RNA polymerase II cis-regulatory region sequence-specific DNA binding"/>
    <property type="evidence" value="ECO:0007669"/>
    <property type="project" value="TreeGrafter"/>
</dbReference>
<protein>
    <recommendedName>
        <fullName evidence="5">HMG box domain-containing protein</fullName>
    </recommendedName>
</protein>
<keyword evidence="7" id="KW-1185">Reference proteome</keyword>
<keyword evidence="1 3" id="KW-0238">DNA-binding</keyword>
<evidence type="ECO:0000256" key="1">
    <source>
        <dbReference type="ARBA" id="ARBA00023125"/>
    </source>
</evidence>
<organism evidence="6 7">
    <name type="scientific">Agrocybe pediades</name>
    <dbReference type="NCBI Taxonomy" id="84607"/>
    <lineage>
        <taxon>Eukaryota</taxon>
        <taxon>Fungi</taxon>
        <taxon>Dikarya</taxon>
        <taxon>Basidiomycota</taxon>
        <taxon>Agaricomycotina</taxon>
        <taxon>Agaricomycetes</taxon>
        <taxon>Agaricomycetidae</taxon>
        <taxon>Agaricales</taxon>
        <taxon>Agaricineae</taxon>
        <taxon>Strophariaceae</taxon>
        <taxon>Agrocybe</taxon>
    </lineage>
</organism>